<dbReference type="InterPro" id="IPR001584">
    <property type="entry name" value="Integrase_cat-core"/>
</dbReference>
<dbReference type="Proteomes" id="UP000225706">
    <property type="component" value="Unassembled WGS sequence"/>
</dbReference>
<keyword evidence="3" id="KW-1185">Reference proteome</keyword>
<proteinExistence type="predicted"/>
<evidence type="ECO:0000313" key="2">
    <source>
        <dbReference type="EMBL" id="PFX16727.1"/>
    </source>
</evidence>
<dbReference type="SUPFAM" id="SSF53098">
    <property type="entry name" value="Ribonuclease H-like"/>
    <property type="match status" value="1"/>
</dbReference>
<reference evidence="3" key="1">
    <citation type="journal article" date="2017" name="bioRxiv">
        <title>Comparative analysis of the genomes of Stylophora pistillata and Acropora digitifera provides evidence for extensive differences between species of corals.</title>
        <authorList>
            <person name="Voolstra C.R."/>
            <person name="Li Y."/>
            <person name="Liew Y.J."/>
            <person name="Baumgarten S."/>
            <person name="Zoccola D."/>
            <person name="Flot J.-F."/>
            <person name="Tambutte S."/>
            <person name="Allemand D."/>
            <person name="Aranda M."/>
        </authorList>
    </citation>
    <scope>NUCLEOTIDE SEQUENCE [LARGE SCALE GENOMIC DNA]</scope>
</reference>
<evidence type="ECO:0000259" key="1">
    <source>
        <dbReference type="PROSITE" id="PS50994"/>
    </source>
</evidence>
<dbReference type="InterPro" id="IPR012337">
    <property type="entry name" value="RNaseH-like_sf"/>
</dbReference>
<dbReference type="Pfam" id="PF18701">
    <property type="entry name" value="DUF5641"/>
    <property type="match status" value="1"/>
</dbReference>
<accession>A0A2B4RK39</accession>
<dbReference type="EMBL" id="LSMT01000522">
    <property type="protein sequence ID" value="PFX16727.1"/>
    <property type="molecule type" value="Genomic_DNA"/>
</dbReference>
<sequence length="233" mass="27004">MAVGGFKPKHFIPSQGDFPRDRTEGQTLFQVVGADCAGPLKYRKNAKTKGKAYVLMYACSLTRALFLDLLPNMETKEFLASFKHFVARRGRPQKVYSDNGRTFVGAAQRINQVKKDERFQKFLAYKGNKWQFNLSSAPWWGGQLERMEGLAKGALYKLTGNGLPSWTELEEEHDLRKRAKYLRGCKDTLWSRWTREYLRGLRERHRLKHKGDVTYPSRGEVVIIKLEEKNRAQ</sequence>
<evidence type="ECO:0000313" key="3">
    <source>
        <dbReference type="Proteomes" id="UP000225706"/>
    </source>
</evidence>
<dbReference type="PROSITE" id="PS50994">
    <property type="entry name" value="INTEGRASE"/>
    <property type="match status" value="1"/>
</dbReference>
<protein>
    <recommendedName>
        <fullName evidence="1">Integrase catalytic domain-containing protein</fullName>
    </recommendedName>
</protein>
<dbReference type="GO" id="GO:0015074">
    <property type="term" value="P:DNA integration"/>
    <property type="evidence" value="ECO:0007669"/>
    <property type="project" value="InterPro"/>
</dbReference>
<feature type="domain" description="Integrase catalytic" evidence="1">
    <location>
        <begin position="15"/>
        <end position="158"/>
    </location>
</feature>
<dbReference type="OrthoDB" id="5967017at2759"/>
<organism evidence="2 3">
    <name type="scientific">Stylophora pistillata</name>
    <name type="common">Smooth cauliflower coral</name>
    <dbReference type="NCBI Taxonomy" id="50429"/>
    <lineage>
        <taxon>Eukaryota</taxon>
        <taxon>Metazoa</taxon>
        <taxon>Cnidaria</taxon>
        <taxon>Anthozoa</taxon>
        <taxon>Hexacorallia</taxon>
        <taxon>Scleractinia</taxon>
        <taxon>Astrocoeniina</taxon>
        <taxon>Pocilloporidae</taxon>
        <taxon>Stylophora</taxon>
    </lineage>
</organism>
<dbReference type="InterPro" id="IPR040676">
    <property type="entry name" value="DUF5641"/>
</dbReference>
<dbReference type="GO" id="GO:0003676">
    <property type="term" value="F:nucleic acid binding"/>
    <property type="evidence" value="ECO:0007669"/>
    <property type="project" value="InterPro"/>
</dbReference>
<dbReference type="InterPro" id="IPR036397">
    <property type="entry name" value="RNaseH_sf"/>
</dbReference>
<name>A0A2B4RK39_STYPI</name>
<gene>
    <name evidence="2" type="ORF">AWC38_SpisGene18979</name>
</gene>
<comment type="caution">
    <text evidence="2">The sequence shown here is derived from an EMBL/GenBank/DDBJ whole genome shotgun (WGS) entry which is preliminary data.</text>
</comment>
<dbReference type="Gene3D" id="3.30.420.10">
    <property type="entry name" value="Ribonuclease H-like superfamily/Ribonuclease H"/>
    <property type="match status" value="1"/>
</dbReference>
<dbReference type="AlphaFoldDB" id="A0A2B4RK39"/>
<dbReference type="STRING" id="50429.A0A2B4RK39"/>
<dbReference type="PANTHER" id="PTHR47331">
    <property type="entry name" value="PHD-TYPE DOMAIN-CONTAINING PROTEIN"/>
    <property type="match status" value="1"/>
</dbReference>